<dbReference type="InterPro" id="IPR050300">
    <property type="entry name" value="GDXG_lipolytic_enzyme"/>
</dbReference>
<reference evidence="5 6" key="1">
    <citation type="submission" date="2020-07" db="EMBL/GenBank/DDBJ databases">
        <title>Sequencing the genomes of 1000 actinobacteria strains.</title>
        <authorList>
            <person name="Klenk H.-P."/>
        </authorList>
    </citation>
    <scope>NUCLEOTIDE SEQUENCE [LARGE SCALE GENOMIC DNA]</scope>
    <source>
        <strain evidence="5 6">DSM 15131</strain>
    </source>
</reference>
<gene>
    <name evidence="5" type="ORF">BJ993_001657</name>
</gene>
<keyword evidence="2" id="KW-0378">Hydrolase</keyword>
<evidence type="ECO:0000256" key="3">
    <source>
        <dbReference type="PROSITE-ProRule" id="PRU10038"/>
    </source>
</evidence>
<dbReference type="Proteomes" id="UP000562045">
    <property type="component" value="Unassembled WGS sequence"/>
</dbReference>
<evidence type="ECO:0000313" key="6">
    <source>
        <dbReference type="Proteomes" id="UP000562045"/>
    </source>
</evidence>
<dbReference type="GO" id="GO:0004806">
    <property type="term" value="F:triacylglycerol lipase activity"/>
    <property type="evidence" value="ECO:0007669"/>
    <property type="project" value="TreeGrafter"/>
</dbReference>
<feature type="domain" description="Alpha/beta hydrolase fold-3" evidence="4">
    <location>
        <begin position="97"/>
        <end position="298"/>
    </location>
</feature>
<evidence type="ECO:0000256" key="2">
    <source>
        <dbReference type="ARBA" id="ARBA00022801"/>
    </source>
</evidence>
<dbReference type="Pfam" id="PF07859">
    <property type="entry name" value="Abhydrolase_3"/>
    <property type="match status" value="1"/>
</dbReference>
<organism evidence="5 6">
    <name type="scientific">Nocardioides aromaticivorans</name>
    <dbReference type="NCBI Taxonomy" id="200618"/>
    <lineage>
        <taxon>Bacteria</taxon>
        <taxon>Bacillati</taxon>
        <taxon>Actinomycetota</taxon>
        <taxon>Actinomycetes</taxon>
        <taxon>Propionibacteriales</taxon>
        <taxon>Nocardioidaceae</taxon>
        <taxon>Nocardioides</taxon>
    </lineage>
</organism>
<evidence type="ECO:0000256" key="1">
    <source>
        <dbReference type="ARBA" id="ARBA00010515"/>
    </source>
</evidence>
<dbReference type="PANTHER" id="PTHR48081">
    <property type="entry name" value="AB HYDROLASE SUPERFAMILY PROTEIN C4A8.06C"/>
    <property type="match status" value="1"/>
</dbReference>
<dbReference type="SUPFAM" id="SSF53474">
    <property type="entry name" value="alpha/beta-Hydrolases"/>
    <property type="match status" value="1"/>
</dbReference>
<evidence type="ECO:0000259" key="4">
    <source>
        <dbReference type="Pfam" id="PF07859"/>
    </source>
</evidence>
<dbReference type="Gene3D" id="3.40.50.1820">
    <property type="entry name" value="alpha/beta hydrolase"/>
    <property type="match status" value="1"/>
</dbReference>
<name>A0A7Y9ZFP4_9ACTN</name>
<dbReference type="PROSITE" id="PS01174">
    <property type="entry name" value="LIPASE_GDXG_SER"/>
    <property type="match status" value="1"/>
</dbReference>
<dbReference type="PANTHER" id="PTHR48081:SF30">
    <property type="entry name" value="ACETYL-HYDROLASE LIPR-RELATED"/>
    <property type="match status" value="1"/>
</dbReference>
<dbReference type="InterPro" id="IPR013094">
    <property type="entry name" value="AB_hydrolase_3"/>
</dbReference>
<comment type="similarity">
    <text evidence="1">Belongs to the 'GDXG' lipolytic enzyme family.</text>
</comment>
<dbReference type="AlphaFoldDB" id="A0A7Y9ZFP4"/>
<evidence type="ECO:0000313" key="5">
    <source>
        <dbReference type="EMBL" id="NYI44577.1"/>
    </source>
</evidence>
<dbReference type="InterPro" id="IPR029058">
    <property type="entry name" value="AB_hydrolase_fold"/>
</dbReference>
<proteinExistence type="inferred from homology"/>
<feature type="active site" evidence="3">
    <location>
        <position position="171"/>
    </location>
</feature>
<dbReference type="RefSeq" id="WP_179648390.1">
    <property type="nucleotide sequence ID" value="NZ_JACBZM010000001.1"/>
</dbReference>
<dbReference type="InterPro" id="IPR033140">
    <property type="entry name" value="Lipase_GDXG_put_SER_AS"/>
</dbReference>
<accession>A0A7Y9ZFP4</accession>
<dbReference type="EMBL" id="JACBZM010000001">
    <property type="protein sequence ID" value="NYI44577.1"/>
    <property type="molecule type" value="Genomic_DNA"/>
</dbReference>
<protein>
    <submittedName>
        <fullName evidence="5">Acetyl esterase/lipase</fullName>
    </submittedName>
</protein>
<sequence length="340" mass="36497">MRLQKQGRPGSVARGSVRSRIAAEATSRTLRPLTTLIPANRHGVRFSRHLVAGSLALFGPALCGSRVVRVARPVTSGPTPRGEWVRGPGAEREDGVVLYVHGSAYTICSARTHRGITTRLSAKTGLPVFACDYRLAPSHRFPAAADDVRAAYDWLIGEGHEPERIVLAGDSAGGHLAVDLALELIREGRTPPAALVAFSPVLDLTMSLAAARERMRPDPMISAARAARLLDLYIAGHSPATPRLRFSFDGADRFPPTLVQAGAREMLAADAIELARGLESAGASCRLEVWPDQMHVFQALSRVVPEADRALDVAAGFIDEQLEVQRRRAALALVPPAKEA</sequence>
<comment type="caution">
    <text evidence="5">The sequence shown here is derived from an EMBL/GenBank/DDBJ whole genome shotgun (WGS) entry which is preliminary data.</text>
</comment>